<dbReference type="Pfam" id="PF00892">
    <property type="entry name" value="EamA"/>
    <property type="match status" value="1"/>
</dbReference>
<gene>
    <name evidence="3" type="ordered locus">Deba_1083</name>
</gene>
<feature type="transmembrane region" description="Helical" evidence="1">
    <location>
        <begin position="87"/>
        <end position="110"/>
    </location>
</feature>
<dbReference type="STRING" id="644282.Deba_1083"/>
<feature type="transmembrane region" description="Helical" evidence="1">
    <location>
        <begin position="116"/>
        <end position="133"/>
    </location>
</feature>
<dbReference type="OrthoDB" id="5762785at2"/>
<dbReference type="eggNOG" id="COG0697">
    <property type="taxonomic scope" value="Bacteria"/>
</dbReference>
<dbReference type="PANTHER" id="PTHR22911:SF137">
    <property type="entry name" value="SOLUTE CARRIER FAMILY 35 MEMBER G2-RELATED"/>
    <property type="match status" value="1"/>
</dbReference>
<evidence type="ECO:0000256" key="1">
    <source>
        <dbReference type="SAM" id="Phobius"/>
    </source>
</evidence>
<evidence type="ECO:0000313" key="3">
    <source>
        <dbReference type="EMBL" id="ADK84451.1"/>
    </source>
</evidence>
<name>E1QIM8_DESB2</name>
<dbReference type="KEGG" id="dbr:Deba_1083"/>
<evidence type="ECO:0000313" key="4">
    <source>
        <dbReference type="Proteomes" id="UP000009047"/>
    </source>
</evidence>
<dbReference type="SUPFAM" id="SSF103481">
    <property type="entry name" value="Multidrug resistance efflux transporter EmrE"/>
    <property type="match status" value="2"/>
</dbReference>
<proteinExistence type="predicted"/>
<dbReference type="RefSeq" id="WP_013257905.1">
    <property type="nucleotide sequence ID" value="NC_014365.1"/>
</dbReference>
<organism evidence="3 4">
    <name type="scientific">Desulfarculus baarsii (strain ATCC 33931 / DSM 2075 / LMG 7858 / VKM B-1802 / 2st14)</name>
    <dbReference type="NCBI Taxonomy" id="644282"/>
    <lineage>
        <taxon>Bacteria</taxon>
        <taxon>Pseudomonadati</taxon>
        <taxon>Thermodesulfobacteriota</taxon>
        <taxon>Desulfarculia</taxon>
        <taxon>Desulfarculales</taxon>
        <taxon>Desulfarculaceae</taxon>
        <taxon>Desulfarculus</taxon>
    </lineage>
</organism>
<sequence length="287" mass="29724">MSWFLLALGSALGMAIADYFTKRHLSDLPVNQAVMARIFGLLPAPVVILAVTPWPAVGADFAWPVLLALPLEVAALFLYLRAMAIAPLGLVQPFFATTPLFVMLTGLPILGERPTWAGAAGVLAMAAGGYVVNLHQVRHGWLEPIKAIGRQRGVLLALAAAAIYSLTAVLGKAAVNASNPWFMAGVYPLLVALALAAAARARGPIGWAWLRRPWGLAGVSCGVAVMMVCHFMAIAVAPAAYMLAVKRGGAILAVLLGGVLLGEGHLAQRLAACALVVAGGALIVAFG</sequence>
<feature type="domain" description="EamA" evidence="2">
    <location>
        <begin position="2"/>
        <end position="133"/>
    </location>
</feature>
<dbReference type="PANTHER" id="PTHR22911">
    <property type="entry name" value="ACYL-MALONYL CONDENSING ENZYME-RELATED"/>
    <property type="match status" value="1"/>
</dbReference>
<keyword evidence="1" id="KW-0472">Membrane</keyword>
<feature type="transmembrane region" description="Helical" evidence="1">
    <location>
        <begin position="239"/>
        <end position="262"/>
    </location>
</feature>
<reference evidence="3 4" key="1">
    <citation type="journal article" date="2010" name="Stand. Genomic Sci.">
        <title>Complete genome sequence of Desulfarculus baarsii type strain (2st14).</title>
        <authorList>
            <person name="Sun H."/>
            <person name="Spring S."/>
            <person name="Lapidus A."/>
            <person name="Davenport K."/>
            <person name="Del Rio T.G."/>
            <person name="Tice H."/>
            <person name="Nolan M."/>
            <person name="Copeland A."/>
            <person name="Cheng J.F."/>
            <person name="Lucas S."/>
            <person name="Tapia R."/>
            <person name="Goodwin L."/>
            <person name="Pitluck S."/>
            <person name="Ivanova N."/>
            <person name="Pagani I."/>
            <person name="Mavromatis K."/>
            <person name="Ovchinnikova G."/>
            <person name="Pati A."/>
            <person name="Chen A."/>
            <person name="Palaniappan K."/>
            <person name="Hauser L."/>
            <person name="Chang Y.J."/>
            <person name="Jeffries C.D."/>
            <person name="Detter J.C."/>
            <person name="Han C."/>
            <person name="Rohde M."/>
            <person name="Brambilla E."/>
            <person name="Goker M."/>
            <person name="Woyke T."/>
            <person name="Bristow J."/>
            <person name="Eisen J.A."/>
            <person name="Markowitz V."/>
            <person name="Hugenholtz P."/>
            <person name="Kyrpides N.C."/>
            <person name="Klenk H.P."/>
            <person name="Land M."/>
        </authorList>
    </citation>
    <scope>NUCLEOTIDE SEQUENCE [LARGE SCALE GENOMIC DNA]</scope>
    <source>
        <strain evidence="4">ATCC 33931 / DSM 2075 / LMG 7858 / VKM B-1802 / 2st14</strain>
    </source>
</reference>
<dbReference type="Gene3D" id="1.10.3730.20">
    <property type="match status" value="1"/>
</dbReference>
<keyword evidence="4" id="KW-1185">Reference proteome</keyword>
<dbReference type="InterPro" id="IPR000620">
    <property type="entry name" value="EamA_dom"/>
</dbReference>
<feature type="transmembrane region" description="Helical" evidence="1">
    <location>
        <begin position="181"/>
        <end position="201"/>
    </location>
</feature>
<dbReference type="HOGENOM" id="CLU_060016_1_0_7"/>
<accession>E1QIM8</accession>
<dbReference type="EMBL" id="CP002085">
    <property type="protein sequence ID" value="ADK84451.1"/>
    <property type="molecule type" value="Genomic_DNA"/>
</dbReference>
<feature type="transmembrane region" description="Helical" evidence="1">
    <location>
        <begin position="269"/>
        <end position="286"/>
    </location>
</feature>
<protein>
    <recommendedName>
        <fullName evidence="2">EamA domain-containing protein</fullName>
    </recommendedName>
</protein>
<dbReference type="AlphaFoldDB" id="E1QIM8"/>
<dbReference type="Proteomes" id="UP000009047">
    <property type="component" value="Chromosome"/>
</dbReference>
<dbReference type="GO" id="GO:0016020">
    <property type="term" value="C:membrane"/>
    <property type="evidence" value="ECO:0007669"/>
    <property type="project" value="InterPro"/>
</dbReference>
<evidence type="ECO:0000259" key="2">
    <source>
        <dbReference type="Pfam" id="PF00892"/>
    </source>
</evidence>
<dbReference type="InterPro" id="IPR037185">
    <property type="entry name" value="EmrE-like"/>
</dbReference>
<feature type="transmembrane region" description="Helical" evidence="1">
    <location>
        <begin position="61"/>
        <end position="80"/>
    </location>
</feature>
<keyword evidence="1" id="KW-0812">Transmembrane</keyword>
<keyword evidence="1" id="KW-1133">Transmembrane helix</keyword>
<feature type="transmembrane region" description="Helical" evidence="1">
    <location>
        <begin position="154"/>
        <end position="175"/>
    </location>
</feature>
<feature type="transmembrane region" description="Helical" evidence="1">
    <location>
        <begin position="213"/>
        <end position="233"/>
    </location>
</feature>